<evidence type="ECO:0000256" key="7">
    <source>
        <dbReference type="ARBA" id="ARBA00022989"/>
    </source>
</evidence>
<dbReference type="Pfam" id="PF13855">
    <property type="entry name" value="LRR_8"/>
    <property type="match status" value="3"/>
</dbReference>
<name>A0A3M6T987_POCDA</name>
<dbReference type="SMART" id="SM00082">
    <property type="entry name" value="LRRCT"/>
    <property type="match status" value="1"/>
</dbReference>
<dbReference type="SUPFAM" id="SSF52058">
    <property type="entry name" value="L domain-like"/>
    <property type="match status" value="1"/>
</dbReference>
<dbReference type="PROSITE" id="PS50835">
    <property type="entry name" value="IG_LIKE"/>
    <property type="match status" value="2"/>
</dbReference>
<feature type="domain" description="Ig-like" evidence="13">
    <location>
        <begin position="450"/>
        <end position="533"/>
    </location>
</feature>
<evidence type="ECO:0000256" key="2">
    <source>
        <dbReference type="ARBA" id="ARBA00022475"/>
    </source>
</evidence>
<dbReference type="FunFam" id="3.80.10.10:FF:001438">
    <property type="entry name" value="Uncharacterized protein"/>
    <property type="match status" value="1"/>
</dbReference>
<dbReference type="InterPro" id="IPR032675">
    <property type="entry name" value="LRR_dom_sf"/>
</dbReference>
<evidence type="ECO:0000313" key="15">
    <source>
        <dbReference type="Proteomes" id="UP000275408"/>
    </source>
</evidence>
<evidence type="ECO:0000256" key="10">
    <source>
        <dbReference type="ARBA" id="ARBA00023180"/>
    </source>
</evidence>
<reference evidence="14 15" key="1">
    <citation type="journal article" date="2018" name="Sci. Rep.">
        <title>Comparative analysis of the Pocillopora damicornis genome highlights role of immune system in coral evolution.</title>
        <authorList>
            <person name="Cunning R."/>
            <person name="Bay R.A."/>
            <person name="Gillette P."/>
            <person name="Baker A.C."/>
            <person name="Traylor-Knowles N."/>
        </authorList>
    </citation>
    <scope>NUCLEOTIDE SEQUENCE [LARGE SCALE GENOMIC DNA]</scope>
    <source>
        <strain evidence="14">RSMAS</strain>
        <tissue evidence="14">Whole animal</tissue>
    </source>
</reference>
<dbReference type="GO" id="GO:0005886">
    <property type="term" value="C:plasma membrane"/>
    <property type="evidence" value="ECO:0007669"/>
    <property type="project" value="UniProtKB-SubCell"/>
</dbReference>
<feature type="compositionally biased region" description="Gly residues" evidence="11">
    <location>
        <begin position="695"/>
        <end position="706"/>
    </location>
</feature>
<keyword evidence="9" id="KW-1015">Disulfide bond</keyword>
<keyword evidence="5 12" id="KW-0732">Signal</keyword>
<dbReference type="AlphaFoldDB" id="A0A3M6T987"/>
<dbReference type="PROSITE" id="PS51450">
    <property type="entry name" value="LRR"/>
    <property type="match status" value="5"/>
</dbReference>
<dbReference type="Gene3D" id="3.80.10.10">
    <property type="entry name" value="Ribonuclease Inhibitor"/>
    <property type="match status" value="2"/>
</dbReference>
<evidence type="ECO:0000259" key="13">
    <source>
        <dbReference type="PROSITE" id="PS50835"/>
    </source>
</evidence>
<evidence type="ECO:0000256" key="9">
    <source>
        <dbReference type="ARBA" id="ARBA00023157"/>
    </source>
</evidence>
<proteinExistence type="predicted"/>
<dbReference type="PANTHER" id="PTHR45842:SF12">
    <property type="entry name" value="KEKKON 5, ISOFORM A"/>
    <property type="match status" value="1"/>
</dbReference>
<dbReference type="InterPro" id="IPR050467">
    <property type="entry name" value="LRFN"/>
</dbReference>
<evidence type="ECO:0000256" key="11">
    <source>
        <dbReference type="SAM" id="MobiDB-lite"/>
    </source>
</evidence>
<accession>A0A3M6T987</accession>
<dbReference type="InterPro" id="IPR036179">
    <property type="entry name" value="Ig-like_dom_sf"/>
</dbReference>
<evidence type="ECO:0000256" key="8">
    <source>
        <dbReference type="ARBA" id="ARBA00023136"/>
    </source>
</evidence>
<comment type="caution">
    <text evidence="14">The sequence shown here is derived from an EMBL/GenBank/DDBJ whole genome shotgun (WGS) entry which is preliminary data.</text>
</comment>
<evidence type="ECO:0000313" key="14">
    <source>
        <dbReference type="EMBL" id="RMX37957.1"/>
    </source>
</evidence>
<dbReference type="SMART" id="SM00369">
    <property type="entry name" value="LRR_TYP"/>
    <property type="match status" value="13"/>
</dbReference>
<organism evidence="14 15">
    <name type="scientific">Pocillopora damicornis</name>
    <name type="common">Cauliflower coral</name>
    <name type="synonym">Millepora damicornis</name>
    <dbReference type="NCBI Taxonomy" id="46731"/>
    <lineage>
        <taxon>Eukaryota</taxon>
        <taxon>Metazoa</taxon>
        <taxon>Cnidaria</taxon>
        <taxon>Anthozoa</taxon>
        <taxon>Hexacorallia</taxon>
        <taxon>Scleractinia</taxon>
        <taxon>Astrocoeniina</taxon>
        <taxon>Pocilloporidae</taxon>
        <taxon>Pocillopora</taxon>
    </lineage>
</organism>
<gene>
    <name evidence="14" type="ORF">pdam_00009057</name>
</gene>
<keyword evidence="4" id="KW-0812">Transmembrane</keyword>
<keyword evidence="2" id="KW-1003">Cell membrane</keyword>
<dbReference type="SMART" id="SM00409">
    <property type="entry name" value="IG"/>
    <property type="match status" value="2"/>
</dbReference>
<evidence type="ECO:0000256" key="6">
    <source>
        <dbReference type="ARBA" id="ARBA00022737"/>
    </source>
</evidence>
<keyword evidence="10" id="KW-0325">Glycoprotein</keyword>
<feature type="chain" id="PRO_5018080210" description="Ig-like domain-containing protein" evidence="12">
    <location>
        <begin position="20"/>
        <end position="820"/>
    </location>
</feature>
<dbReference type="OMA" id="WLISHAY"/>
<dbReference type="Proteomes" id="UP000275408">
    <property type="component" value="Unassembled WGS sequence"/>
</dbReference>
<dbReference type="InterPro" id="IPR013783">
    <property type="entry name" value="Ig-like_fold"/>
</dbReference>
<dbReference type="PANTHER" id="PTHR45842">
    <property type="entry name" value="SYNAPTIC ADHESION-LIKE MOLECULE SALM"/>
    <property type="match status" value="1"/>
</dbReference>
<feature type="domain" description="Ig-like" evidence="13">
    <location>
        <begin position="538"/>
        <end position="640"/>
    </location>
</feature>
<evidence type="ECO:0000256" key="1">
    <source>
        <dbReference type="ARBA" id="ARBA00004236"/>
    </source>
</evidence>
<evidence type="ECO:0000256" key="4">
    <source>
        <dbReference type="ARBA" id="ARBA00022692"/>
    </source>
</evidence>
<dbReference type="Pfam" id="PF13516">
    <property type="entry name" value="LRR_6"/>
    <property type="match status" value="1"/>
</dbReference>
<dbReference type="InterPro" id="IPR003599">
    <property type="entry name" value="Ig_sub"/>
</dbReference>
<dbReference type="SUPFAM" id="SSF48726">
    <property type="entry name" value="Immunoglobulin"/>
    <property type="match status" value="2"/>
</dbReference>
<dbReference type="SMART" id="SM00408">
    <property type="entry name" value="IGc2"/>
    <property type="match status" value="2"/>
</dbReference>
<keyword evidence="8" id="KW-0472">Membrane</keyword>
<keyword evidence="6" id="KW-0677">Repeat</keyword>
<dbReference type="SMART" id="SM00365">
    <property type="entry name" value="LRR_SD22"/>
    <property type="match status" value="8"/>
</dbReference>
<sequence>MNSLIIVFVVVVFCGIGLSQVITSCPKQCFCEEQFFPETQGYGVKVNCSGRRLKKFPRPLPHVTTTLLLQNNRISKLEGWHFSGMIYLRILHLEGNRIKKIATTSLGYLPSLQTLYLQNNRIEELAFGAFRNCSRLQTLNLAKNKLTTLQYAAFDGLNQLDALDLSANLIGSIEDGAFLGLHRLRSLSLSQNQITKIGAYLFADVYSLTSLYLFRNQISVIENGAFSRLLYLKILSLFDNKISAILQKTIVGLENLEELYLQRNRISKIEPWSFSATKKLRLLYLYSNLLSVIPDNMFEDLRHLSVLHLGINTISYVADEAFRHLGRLNVLNLDANRLTLLNHKTFYGLSNLKDIHLYFNNISYVGKGTFDHFKRITRLLWDVPEAYRVSLKPSAAKTRGSGLHCDCNARWLKAWLLERKLDDITCATPAHLTGATVTKLRDSDFVCGTFKVAVYPKQILAILGQNVEIHCHANMGATYHWMLRGVKLEADQYRVPNPLGLLTVYGLAEEDLGEYVCVAQNEAGLGASYATVINGVRPQFTVYPSAVDATEPLKPVVLKCRAKGTPTPEINWYKDGLLIKGSPEESGFQVTLEGSLVLVGKRFHITREGSLIIFDPRMEDEGKFTCAAENKLGKISYDVSLYVETNSKCARGCRGGGVCTAVKYDCICTQGSHKEGDKCVQDKKVKNEKTIEAGSGSGSGPDGESGSGEAESEVGSGSGDVSPTKPTSHKTDGPGIDQETGSGSGEGERSSSASRGAGVDQEESGDLTSSTPSTEAGSGSGDGNAGGESEDGSLETWIPVEERSRSSEAKPMNPLKAPPL</sequence>
<dbReference type="InterPro" id="IPR000372">
    <property type="entry name" value="LRRNT"/>
</dbReference>
<dbReference type="EMBL" id="RCHS01004063">
    <property type="protein sequence ID" value="RMX37957.1"/>
    <property type="molecule type" value="Genomic_DNA"/>
</dbReference>
<dbReference type="InterPro" id="IPR000483">
    <property type="entry name" value="Cys-rich_flank_reg_C"/>
</dbReference>
<dbReference type="InterPro" id="IPR007110">
    <property type="entry name" value="Ig-like_dom"/>
</dbReference>
<dbReference type="STRING" id="46731.A0A3M6T987"/>
<keyword evidence="3" id="KW-0433">Leucine-rich repeat</keyword>
<evidence type="ECO:0000256" key="5">
    <source>
        <dbReference type="ARBA" id="ARBA00022729"/>
    </source>
</evidence>
<comment type="subcellular location">
    <subcellularLocation>
        <location evidence="1">Cell membrane</location>
    </subcellularLocation>
</comment>
<feature type="signal peptide" evidence="12">
    <location>
        <begin position="1"/>
        <end position="19"/>
    </location>
</feature>
<dbReference type="InterPro" id="IPR001611">
    <property type="entry name" value="Leu-rich_rpt"/>
</dbReference>
<evidence type="ECO:0000256" key="12">
    <source>
        <dbReference type="SAM" id="SignalP"/>
    </source>
</evidence>
<dbReference type="SMART" id="SM00013">
    <property type="entry name" value="LRRNT"/>
    <property type="match status" value="1"/>
</dbReference>
<dbReference type="Pfam" id="PF13927">
    <property type="entry name" value="Ig_3"/>
    <property type="match status" value="1"/>
</dbReference>
<protein>
    <recommendedName>
        <fullName evidence="13">Ig-like domain-containing protein</fullName>
    </recommendedName>
</protein>
<evidence type="ECO:0000256" key="3">
    <source>
        <dbReference type="ARBA" id="ARBA00022614"/>
    </source>
</evidence>
<dbReference type="InterPro" id="IPR003591">
    <property type="entry name" value="Leu-rich_rpt_typical-subtyp"/>
</dbReference>
<dbReference type="InterPro" id="IPR003598">
    <property type="entry name" value="Ig_sub2"/>
</dbReference>
<feature type="region of interest" description="Disordered" evidence="11">
    <location>
        <begin position="690"/>
        <end position="820"/>
    </location>
</feature>
<keyword evidence="15" id="KW-1185">Reference proteome</keyword>
<dbReference type="Gene3D" id="2.60.40.10">
    <property type="entry name" value="Immunoglobulins"/>
    <property type="match status" value="2"/>
</dbReference>
<keyword evidence="7" id="KW-1133">Transmembrane helix</keyword>
<feature type="compositionally biased region" description="Low complexity" evidence="11">
    <location>
        <begin position="707"/>
        <end position="723"/>
    </location>
</feature>
<dbReference type="OrthoDB" id="5977656at2759"/>